<sequence length="232" mass="26366">MNAHILLPVEISHDMESLMSKYWWRTSASSNSGIHWMSWERLCYHKSEGGMGFRNLRDFNLAMLGKQGWRLLTNPDSLVARIFKARYYSNGTFLTAEIGSNPSFVWRSILEAQNLVANGIRWCVGDGKNINVLGDPWLPDKLNAWVSSSHPGLANAKVANLFTMDGLSWDLDVLNDLFEPRDKELILQIPVNIASTRDHLVWNGELSGLYSVKSAYKRIQEMKGLPYGMKFV</sequence>
<organism evidence="1 2">
    <name type="scientific">Cannabis sativa</name>
    <name type="common">Hemp</name>
    <name type="synonym">Marijuana</name>
    <dbReference type="NCBI Taxonomy" id="3483"/>
    <lineage>
        <taxon>Eukaryota</taxon>
        <taxon>Viridiplantae</taxon>
        <taxon>Streptophyta</taxon>
        <taxon>Embryophyta</taxon>
        <taxon>Tracheophyta</taxon>
        <taxon>Spermatophyta</taxon>
        <taxon>Magnoliopsida</taxon>
        <taxon>eudicotyledons</taxon>
        <taxon>Gunneridae</taxon>
        <taxon>Pentapetalae</taxon>
        <taxon>rosids</taxon>
        <taxon>fabids</taxon>
        <taxon>Rosales</taxon>
        <taxon>Cannabaceae</taxon>
        <taxon>Cannabis</taxon>
    </lineage>
</organism>
<reference evidence="1" key="1">
    <citation type="submission" date="2018-11" db="EMBL/GenBank/DDBJ databases">
        <authorList>
            <person name="Grassa J C."/>
        </authorList>
    </citation>
    <scope>NUCLEOTIDE SEQUENCE [LARGE SCALE GENOMIC DNA]</scope>
</reference>
<dbReference type="Gramene" id="evm.model.04.2081">
    <property type="protein sequence ID" value="cds.evm.model.04.2081"/>
    <property type="gene ID" value="evm.TU.04.2081"/>
</dbReference>
<dbReference type="EMBL" id="UZAU01000401">
    <property type="status" value="NOT_ANNOTATED_CDS"/>
    <property type="molecule type" value="Genomic_DNA"/>
</dbReference>
<accession>A0A803PFK2</accession>
<dbReference type="AlphaFoldDB" id="A0A803PFK2"/>
<reference evidence="1" key="2">
    <citation type="submission" date="2021-03" db="UniProtKB">
        <authorList>
            <consortium name="EnsemblPlants"/>
        </authorList>
    </citation>
    <scope>IDENTIFICATION</scope>
</reference>
<protein>
    <submittedName>
        <fullName evidence="1">Uncharacterized protein</fullName>
    </submittedName>
</protein>
<proteinExistence type="predicted"/>
<name>A0A803PFK2_CANSA</name>
<dbReference type="PANTHER" id="PTHR33116:SF86">
    <property type="entry name" value="REVERSE TRANSCRIPTASE DOMAIN-CONTAINING PROTEIN"/>
    <property type="match status" value="1"/>
</dbReference>
<evidence type="ECO:0000313" key="2">
    <source>
        <dbReference type="Proteomes" id="UP000596661"/>
    </source>
</evidence>
<keyword evidence="2" id="KW-1185">Reference proteome</keyword>
<dbReference type="Proteomes" id="UP000596661">
    <property type="component" value="Chromosome 4"/>
</dbReference>
<dbReference type="PANTHER" id="PTHR33116">
    <property type="entry name" value="REVERSE TRANSCRIPTASE ZINC-BINDING DOMAIN-CONTAINING PROTEIN-RELATED-RELATED"/>
    <property type="match status" value="1"/>
</dbReference>
<dbReference type="EnsemblPlants" id="evm.model.04.2081">
    <property type="protein sequence ID" value="cds.evm.model.04.2081"/>
    <property type="gene ID" value="evm.TU.04.2081"/>
</dbReference>
<evidence type="ECO:0000313" key="1">
    <source>
        <dbReference type="EnsemblPlants" id="cds.evm.model.04.2081"/>
    </source>
</evidence>
<dbReference type="OMA" id="CETTIHA"/>